<evidence type="ECO:0000256" key="3">
    <source>
        <dbReference type="ARBA" id="ARBA00022692"/>
    </source>
</evidence>
<evidence type="ECO:0000256" key="1">
    <source>
        <dbReference type="ARBA" id="ARBA00004167"/>
    </source>
</evidence>
<gene>
    <name evidence="8" type="ORF">FZC34_02730</name>
</gene>
<dbReference type="GO" id="GO:0008233">
    <property type="term" value="F:peptidase activity"/>
    <property type="evidence" value="ECO:0007669"/>
    <property type="project" value="UniProtKB-KW"/>
</dbReference>
<organism evidence="8 9">
    <name type="scientific">Candidatus Cytomitobacter primus</name>
    <dbReference type="NCBI Taxonomy" id="2066024"/>
    <lineage>
        <taxon>Bacteria</taxon>
        <taxon>Pseudomonadati</taxon>
        <taxon>Pseudomonadota</taxon>
        <taxon>Alphaproteobacteria</taxon>
        <taxon>Holosporales</taxon>
        <taxon>Holosporaceae</taxon>
        <taxon>Candidatus Cytomitobacter</taxon>
    </lineage>
</organism>
<dbReference type="InterPro" id="IPR036013">
    <property type="entry name" value="Band_7/SPFH_dom_sf"/>
</dbReference>
<dbReference type="EMBL" id="CP043316">
    <property type="protein sequence ID" value="QEK38803.1"/>
    <property type="molecule type" value="Genomic_DNA"/>
</dbReference>
<dbReference type="KEGG" id="cpri:FZC34_02730"/>
<dbReference type="CDD" id="cd03405">
    <property type="entry name" value="SPFH_HflC"/>
    <property type="match status" value="1"/>
</dbReference>
<evidence type="ECO:0000256" key="5">
    <source>
        <dbReference type="ARBA" id="ARBA00023136"/>
    </source>
</evidence>
<feature type="domain" description="Band 7" evidence="7">
    <location>
        <begin position="15"/>
        <end position="177"/>
    </location>
</feature>
<dbReference type="OrthoDB" id="9812991at2"/>
<dbReference type="RefSeq" id="WP_148971924.1">
    <property type="nucleotide sequence ID" value="NZ_CP043316.1"/>
</dbReference>
<protein>
    <recommendedName>
        <fullName evidence="6">Protein HflC</fullName>
    </recommendedName>
</protein>
<keyword evidence="4" id="KW-1133">Transmembrane helix</keyword>
<dbReference type="InterPro" id="IPR001107">
    <property type="entry name" value="Band_7"/>
</dbReference>
<keyword evidence="8" id="KW-0378">Hydrolase</keyword>
<dbReference type="Pfam" id="PF01145">
    <property type="entry name" value="Band_7"/>
    <property type="match status" value="1"/>
</dbReference>
<evidence type="ECO:0000259" key="7">
    <source>
        <dbReference type="SMART" id="SM00244"/>
    </source>
</evidence>
<evidence type="ECO:0000313" key="8">
    <source>
        <dbReference type="EMBL" id="QEK38803.1"/>
    </source>
</evidence>
<accession>A0A5C0UGY2</accession>
<evidence type="ECO:0000313" key="9">
    <source>
        <dbReference type="Proteomes" id="UP000325004"/>
    </source>
</evidence>
<dbReference type="AlphaFoldDB" id="A0A5C0UGY2"/>
<dbReference type="SMART" id="SM00244">
    <property type="entry name" value="PHB"/>
    <property type="match status" value="1"/>
</dbReference>
<dbReference type="GO" id="GO:0006508">
    <property type="term" value="P:proteolysis"/>
    <property type="evidence" value="ECO:0007669"/>
    <property type="project" value="UniProtKB-KW"/>
</dbReference>
<comment type="subcellular location">
    <subcellularLocation>
        <location evidence="1">Membrane</location>
        <topology evidence="1">Single-pass membrane protein</topology>
    </subcellularLocation>
</comment>
<keyword evidence="3" id="KW-0812">Transmembrane</keyword>
<dbReference type="SUPFAM" id="SSF117892">
    <property type="entry name" value="Band 7/SPFH domain"/>
    <property type="match status" value="1"/>
</dbReference>
<proteinExistence type="inferred from homology"/>
<dbReference type="Gene3D" id="3.30.479.30">
    <property type="entry name" value="Band 7 domain"/>
    <property type="match status" value="1"/>
</dbReference>
<dbReference type="GO" id="GO:0016020">
    <property type="term" value="C:membrane"/>
    <property type="evidence" value="ECO:0007669"/>
    <property type="project" value="UniProtKB-SubCell"/>
</dbReference>
<dbReference type="PANTHER" id="PTHR42911:SF1">
    <property type="entry name" value="MODULATOR OF FTSH PROTEASE HFLC"/>
    <property type="match status" value="1"/>
</dbReference>
<keyword evidence="5" id="KW-0472">Membrane</keyword>
<dbReference type="PIRSF" id="PIRSF005651">
    <property type="entry name" value="HflC"/>
    <property type="match status" value="1"/>
</dbReference>
<evidence type="ECO:0000256" key="4">
    <source>
        <dbReference type="ARBA" id="ARBA00022989"/>
    </source>
</evidence>
<keyword evidence="9" id="KW-1185">Reference proteome</keyword>
<comment type="function">
    <text evidence="6">HflC and HflK could regulate a protease.</text>
</comment>
<dbReference type="PANTHER" id="PTHR42911">
    <property type="entry name" value="MODULATOR OF FTSH PROTEASE HFLC"/>
    <property type="match status" value="1"/>
</dbReference>
<evidence type="ECO:0000256" key="2">
    <source>
        <dbReference type="ARBA" id="ARBA00007862"/>
    </source>
</evidence>
<comment type="similarity">
    <text evidence="2 6">Belongs to the band 7/mec-2 family. HflC subfamily.</text>
</comment>
<name>A0A5C0UGY2_9PROT</name>
<dbReference type="InterPro" id="IPR010200">
    <property type="entry name" value="HflC"/>
</dbReference>
<keyword evidence="8" id="KW-0645">Protease</keyword>
<reference evidence="8 9" key="1">
    <citation type="submission" date="2019-08" db="EMBL/GenBank/DDBJ databases">
        <title>Highly reduced genomes of protist endosymbionts show evolutionary convergence.</title>
        <authorList>
            <person name="George E."/>
            <person name="Husnik F."/>
            <person name="Tashyreva D."/>
            <person name="Prokopchuk G."/>
            <person name="Horak A."/>
            <person name="Kwong W.K."/>
            <person name="Lukes J."/>
            <person name="Keeling P.J."/>
        </authorList>
    </citation>
    <scope>NUCLEOTIDE SEQUENCE [LARGE SCALE GENOMIC DNA]</scope>
    <source>
        <strain evidence="8">1604LC</strain>
    </source>
</reference>
<sequence length="287" mass="33003">MIIFIVPIFIILFFNSVFIVDQAQQVIVTEFGRLSKIHTNPGLHFRVPFVQSIHYYEKRVLNCDVSEVELTLGDQKRLVVDVFARYYIADPVLFFKSVYNQSAAAKRLKLIIIGDVRDILGKVSLQDILTTKREDIVNEIHNRVEKAVKVLGIGMMEVRIKKAVLPEENNEAVFNRMRSDRMKEAQEWRGKAEQTYREIISNADLEAAAVIANARREADAIRGEADASAINILQSCYSKDKEFSELILNLESYKKTLGNGRVKYWLSSKHPYFNMLNKNMLNKKEAL</sequence>
<evidence type="ECO:0000256" key="6">
    <source>
        <dbReference type="PIRNR" id="PIRNR005651"/>
    </source>
</evidence>
<dbReference type="Proteomes" id="UP000325004">
    <property type="component" value="Chromosome"/>
</dbReference>